<evidence type="ECO:0000313" key="3">
    <source>
        <dbReference type="EMBL" id="CAF3735423.1"/>
    </source>
</evidence>
<feature type="signal peptide" evidence="1">
    <location>
        <begin position="1"/>
        <end position="23"/>
    </location>
</feature>
<evidence type="ECO:0000313" key="2">
    <source>
        <dbReference type="EMBL" id="CAF0962796.1"/>
    </source>
</evidence>
<dbReference type="EMBL" id="CAJNOK010005173">
    <property type="protein sequence ID" value="CAF0962796.1"/>
    <property type="molecule type" value="Genomic_DNA"/>
</dbReference>
<dbReference type="PANTHER" id="PTHR48098:SF1">
    <property type="entry name" value="DIACYLGLYCEROL ACYLTRANSFERASE_MYCOLYLTRANSFERASE AG85A"/>
    <property type="match status" value="1"/>
</dbReference>
<feature type="chain" id="PRO_5036434622" description="Esterase" evidence="1">
    <location>
        <begin position="24"/>
        <end position="325"/>
    </location>
</feature>
<proteinExistence type="predicted"/>
<dbReference type="SUPFAM" id="SSF53474">
    <property type="entry name" value="alpha/beta-Hydrolases"/>
    <property type="match status" value="1"/>
</dbReference>
<dbReference type="AlphaFoldDB" id="A0A8S2IA71"/>
<dbReference type="GO" id="GO:0016747">
    <property type="term" value="F:acyltransferase activity, transferring groups other than amino-acyl groups"/>
    <property type="evidence" value="ECO:0007669"/>
    <property type="project" value="TreeGrafter"/>
</dbReference>
<evidence type="ECO:0000313" key="4">
    <source>
        <dbReference type="Proteomes" id="UP000682733"/>
    </source>
</evidence>
<dbReference type="InterPro" id="IPR050583">
    <property type="entry name" value="Mycobacterial_A85_antigen"/>
</dbReference>
<name>A0A8S2IA71_9BILA</name>
<sequence>MKYTAIFVGLVFALCNLVDYVLSDASNFVSAYGLIVRSSIQLNDQLYEVVVSSEEVRGDQKIRILVPHEYATSGNTRRYPVLYLLHGSSGDAADWTTVGEAQDICGNASLITVMPNGDPFGFYTNWVIPGNAAPQNWRTYHMEQLVPWIDFNLRTVAKKEGRAIAGLSMGGFGAIRYAEQYPDNFAYVAGFSGALDLLDKRVQRVILDLIIIDGKPLLGPFGSPSEPLDSSAWFAQNPITHAASLRGVAIALYTGNADDLEKILRDTNYRLRDGLISLNIPLYFDDYENGQSIGYGCDGGHNWPCWNAALIDVLPRMMIVLQQQH</sequence>
<dbReference type="EMBL" id="CAJOBA010005178">
    <property type="protein sequence ID" value="CAF3735423.1"/>
    <property type="molecule type" value="Genomic_DNA"/>
</dbReference>
<reference evidence="3" key="1">
    <citation type="submission" date="2021-02" db="EMBL/GenBank/DDBJ databases">
        <authorList>
            <person name="Nowell W R."/>
        </authorList>
    </citation>
    <scope>NUCLEOTIDE SEQUENCE</scope>
</reference>
<dbReference type="Proteomes" id="UP000682733">
    <property type="component" value="Unassembled WGS sequence"/>
</dbReference>
<dbReference type="Proteomes" id="UP000677228">
    <property type="component" value="Unassembled WGS sequence"/>
</dbReference>
<keyword evidence="1" id="KW-0732">Signal</keyword>
<organism evidence="3 4">
    <name type="scientific">Didymodactylos carnosus</name>
    <dbReference type="NCBI Taxonomy" id="1234261"/>
    <lineage>
        <taxon>Eukaryota</taxon>
        <taxon>Metazoa</taxon>
        <taxon>Spiralia</taxon>
        <taxon>Gnathifera</taxon>
        <taxon>Rotifera</taxon>
        <taxon>Eurotatoria</taxon>
        <taxon>Bdelloidea</taxon>
        <taxon>Philodinida</taxon>
        <taxon>Philodinidae</taxon>
        <taxon>Didymodactylos</taxon>
    </lineage>
</organism>
<dbReference type="InterPro" id="IPR029058">
    <property type="entry name" value="AB_hydrolase_fold"/>
</dbReference>
<dbReference type="Gene3D" id="3.40.50.1820">
    <property type="entry name" value="alpha/beta hydrolase"/>
    <property type="match status" value="1"/>
</dbReference>
<evidence type="ECO:0000256" key="1">
    <source>
        <dbReference type="SAM" id="SignalP"/>
    </source>
</evidence>
<dbReference type="InterPro" id="IPR000801">
    <property type="entry name" value="Esterase-like"/>
</dbReference>
<dbReference type="Pfam" id="PF00756">
    <property type="entry name" value="Esterase"/>
    <property type="match status" value="1"/>
</dbReference>
<gene>
    <name evidence="2" type="ORF">OVA965_LOCUS12723</name>
    <name evidence="3" type="ORF">TMI583_LOCUS12726</name>
</gene>
<protein>
    <recommendedName>
        <fullName evidence="5">Esterase</fullName>
    </recommendedName>
</protein>
<evidence type="ECO:0008006" key="5">
    <source>
        <dbReference type="Google" id="ProtNLM"/>
    </source>
</evidence>
<comment type="caution">
    <text evidence="3">The sequence shown here is derived from an EMBL/GenBank/DDBJ whole genome shotgun (WGS) entry which is preliminary data.</text>
</comment>
<dbReference type="PANTHER" id="PTHR48098">
    <property type="entry name" value="ENTEROCHELIN ESTERASE-RELATED"/>
    <property type="match status" value="1"/>
</dbReference>
<accession>A0A8S2IA71</accession>